<keyword evidence="1" id="KW-0732">Signal</keyword>
<evidence type="ECO:0000256" key="1">
    <source>
        <dbReference type="SAM" id="SignalP"/>
    </source>
</evidence>
<evidence type="ECO:0000313" key="3">
    <source>
        <dbReference type="Proteomes" id="UP000587415"/>
    </source>
</evidence>
<dbReference type="Proteomes" id="UP000587415">
    <property type="component" value="Unassembled WGS sequence"/>
</dbReference>
<name>A0A7X5YNW2_9CAUL</name>
<keyword evidence="3" id="KW-1185">Reference proteome</keyword>
<sequence length="121" mass="14677">MLKPLMIGALSLATLAAPMAASAQDWRRDHDRDGRYERWERRADRNDRRDYRRWERQERREYRRWARGQVIPSNYRRSWYINDYRRYGYRTPPRGYGYYRTDTGDIVLAAIATGVILSLLD</sequence>
<feature type="signal peptide" evidence="1">
    <location>
        <begin position="1"/>
        <end position="23"/>
    </location>
</feature>
<dbReference type="InterPro" id="IPR024572">
    <property type="entry name" value="RcnB"/>
</dbReference>
<dbReference type="EMBL" id="JAATJM010000002">
    <property type="protein sequence ID" value="NJC42144.1"/>
    <property type="molecule type" value="Genomic_DNA"/>
</dbReference>
<accession>A0A7X5YNW2</accession>
<comment type="caution">
    <text evidence="2">The sequence shown here is derived from an EMBL/GenBank/DDBJ whole genome shotgun (WGS) entry which is preliminary data.</text>
</comment>
<dbReference type="Gene3D" id="3.10.450.160">
    <property type="entry name" value="inner membrane protein cigr"/>
    <property type="match status" value="1"/>
</dbReference>
<gene>
    <name evidence="2" type="ORF">GGQ87_002439</name>
</gene>
<dbReference type="Pfam" id="PF11776">
    <property type="entry name" value="RcnB"/>
    <property type="match status" value="1"/>
</dbReference>
<proteinExistence type="predicted"/>
<dbReference type="AlphaFoldDB" id="A0A7X5YNW2"/>
<feature type="chain" id="PRO_5030770308" evidence="1">
    <location>
        <begin position="24"/>
        <end position="121"/>
    </location>
</feature>
<evidence type="ECO:0000313" key="2">
    <source>
        <dbReference type="EMBL" id="NJC42144.1"/>
    </source>
</evidence>
<reference evidence="2 3" key="1">
    <citation type="submission" date="2020-03" db="EMBL/GenBank/DDBJ databases">
        <title>Genomic Encyclopedia of Type Strains, Phase IV (KMG-IV): sequencing the most valuable type-strain genomes for metagenomic binning, comparative biology and taxonomic classification.</title>
        <authorList>
            <person name="Goeker M."/>
        </authorList>
    </citation>
    <scope>NUCLEOTIDE SEQUENCE [LARGE SCALE GENOMIC DNA]</scope>
    <source>
        <strain evidence="2 3">DSM 4736</strain>
    </source>
</reference>
<dbReference type="RefSeq" id="WP_168048124.1">
    <property type="nucleotide sequence ID" value="NZ_JAATJM010000002.1"/>
</dbReference>
<protein>
    <submittedName>
        <fullName evidence="2">Ni/Co efflux regulator RcnB</fullName>
    </submittedName>
</protein>
<organism evidence="2 3">
    <name type="scientific">Brevundimonas alba</name>
    <dbReference type="NCBI Taxonomy" id="74314"/>
    <lineage>
        <taxon>Bacteria</taxon>
        <taxon>Pseudomonadati</taxon>
        <taxon>Pseudomonadota</taxon>
        <taxon>Alphaproteobacteria</taxon>
        <taxon>Caulobacterales</taxon>
        <taxon>Caulobacteraceae</taxon>
        <taxon>Brevundimonas</taxon>
    </lineage>
</organism>